<dbReference type="SUPFAM" id="SSF53187">
    <property type="entry name" value="Zn-dependent exopeptidases"/>
    <property type="match status" value="1"/>
</dbReference>
<proteinExistence type="predicted"/>
<keyword evidence="4" id="KW-0862">Zinc</keyword>
<dbReference type="PANTHER" id="PTHR37326:SF1">
    <property type="entry name" value="BLL3975 PROTEIN"/>
    <property type="match status" value="1"/>
</dbReference>
<evidence type="ECO:0000256" key="3">
    <source>
        <dbReference type="ARBA" id="ARBA00022801"/>
    </source>
</evidence>
<dbReference type="InterPro" id="IPR043795">
    <property type="entry name" value="N-alpha-Ac-DABA-like"/>
</dbReference>
<dbReference type="AlphaFoldDB" id="A0A424WEF9"/>
<evidence type="ECO:0000256" key="4">
    <source>
        <dbReference type="ARBA" id="ARBA00022833"/>
    </source>
</evidence>
<evidence type="ECO:0000313" key="6">
    <source>
        <dbReference type="EMBL" id="RPJ91607.1"/>
    </source>
</evidence>
<dbReference type="PIRSF" id="PIRSF039012">
    <property type="entry name" value="ASP"/>
    <property type="match status" value="1"/>
</dbReference>
<protein>
    <submittedName>
        <fullName evidence="6">Succinylglutamate desuccinylase</fullName>
    </submittedName>
</protein>
<dbReference type="Gene3D" id="3.40.630.10">
    <property type="entry name" value="Zn peptidases"/>
    <property type="match status" value="1"/>
</dbReference>
<gene>
    <name evidence="6" type="ORF">DY367_11535</name>
</gene>
<evidence type="ECO:0000259" key="5">
    <source>
        <dbReference type="Pfam" id="PF24827"/>
    </source>
</evidence>
<dbReference type="GO" id="GO:0046872">
    <property type="term" value="F:metal ion binding"/>
    <property type="evidence" value="ECO:0007669"/>
    <property type="project" value="UniProtKB-KW"/>
</dbReference>
<keyword evidence="3" id="KW-0378">Hydrolase</keyword>
<organism evidence="6 7">
    <name type="scientific">Alcaligenes xylosoxydans xylosoxydans</name>
    <name type="common">Achromobacter xylosoxidans</name>
    <dbReference type="NCBI Taxonomy" id="85698"/>
    <lineage>
        <taxon>Bacteria</taxon>
        <taxon>Pseudomonadati</taxon>
        <taxon>Pseudomonadota</taxon>
        <taxon>Betaproteobacteria</taxon>
        <taxon>Burkholderiales</taxon>
        <taxon>Alcaligenaceae</taxon>
        <taxon>Achromobacter</taxon>
    </lineage>
</organism>
<dbReference type="Proteomes" id="UP000285324">
    <property type="component" value="Unassembled WGS sequence"/>
</dbReference>
<reference evidence="6 7" key="1">
    <citation type="submission" date="2018-08" db="EMBL/GenBank/DDBJ databases">
        <title>Achromobacter xylosoxidans Genome sequencing and assembly.</title>
        <authorList>
            <person name="Wang R."/>
            <person name="Rensing C."/>
            <person name="Li Y."/>
        </authorList>
    </citation>
    <scope>NUCLEOTIDE SEQUENCE [LARGE SCALE GENOMIC DNA]</scope>
    <source>
        <strain evidence="6 7">GD003A</strain>
    </source>
</reference>
<dbReference type="EMBL" id="QVXO01000014">
    <property type="protein sequence ID" value="RPJ91607.1"/>
    <property type="molecule type" value="Genomic_DNA"/>
</dbReference>
<evidence type="ECO:0000256" key="2">
    <source>
        <dbReference type="ARBA" id="ARBA00022723"/>
    </source>
</evidence>
<dbReference type="GO" id="GO:0016811">
    <property type="term" value="F:hydrolase activity, acting on carbon-nitrogen (but not peptide) bonds, in linear amides"/>
    <property type="evidence" value="ECO:0007669"/>
    <property type="project" value="InterPro"/>
</dbReference>
<dbReference type="OrthoDB" id="9782876at2"/>
<keyword evidence="2" id="KW-0479">Metal-binding</keyword>
<evidence type="ECO:0000256" key="1">
    <source>
        <dbReference type="ARBA" id="ARBA00001947"/>
    </source>
</evidence>
<dbReference type="CDD" id="cd06252">
    <property type="entry name" value="M14_ASTE_ASPA-like"/>
    <property type="match status" value="1"/>
</dbReference>
<dbReference type="RefSeq" id="WP_118932568.1">
    <property type="nucleotide sequence ID" value="NZ_CP061008.1"/>
</dbReference>
<accession>A0A424WEF9</accession>
<dbReference type="GO" id="GO:0016788">
    <property type="term" value="F:hydrolase activity, acting on ester bonds"/>
    <property type="evidence" value="ECO:0007669"/>
    <property type="project" value="InterPro"/>
</dbReference>
<dbReference type="InterPro" id="IPR053138">
    <property type="entry name" value="N-alpha-Ac-DABA_deacetylase"/>
</dbReference>
<comment type="cofactor">
    <cofactor evidence="1">
        <name>Zn(2+)</name>
        <dbReference type="ChEBI" id="CHEBI:29105"/>
    </cofactor>
</comment>
<feature type="domain" description="Succinylglutamate desuccinylase/Aspartoacylase catalytic" evidence="5">
    <location>
        <begin position="71"/>
        <end position="258"/>
    </location>
</feature>
<sequence length="357" mass="37592">MTKPTFRESPLLRDRRVAHLPARNPHCATAFTDIDLDAPGRQAGFLHIPQSPHEDAWGTVRIPMAVLANGDGPTVILEGGNHGDEYEGQIVLGELIRDLPLERVRGRLIIMPALNAPAAEAGLRTSPLDGKNLNRTFPGDHAGSITEQIAAYVSDELFSRGDAFLSLHSGGSSLDIIPSALVQPSQDAAQTQRNIDAVMAFGAPFNVMLDTLGDTRTSVASAVAAGLTCVSTEMAGRGTVTDSALALCRAGALRVLAHWGVLDQACAQPLAAQPAPLCKVSGAKSYVIASDRGVFEAYHRHGEAVEAGQPAGRIHQTFDPRRAPVELVYGTSGVIFAKRHPGIVVPGNVCCVVASAV</sequence>
<dbReference type="InterPro" id="IPR055438">
    <property type="entry name" value="AstE_AspA_cat"/>
</dbReference>
<dbReference type="PANTHER" id="PTHR37326">
    <property type="entry name" value="BLL3975 PROTEIN"/>
    <property type="match status" value="1"/>
</dbReference>
<evidence type="ECO:0000313" key="7">
    <source>
        <dbReference type="Proteomes" id="UP000285324"/>
    </source>
</evidence>
<name>A0A424WEF9_ALCXX</name>
<dbReference type="Pfam" id="PF24827">
    <property type="entry name" value="AstE_AspA_cat"/>
    <property type="match status" value="1"/>
</dbReference>
<comment type="caution">
    <text evidence="6">The sequence shown here is derived from an EMBL/GenBank/DDBJ whole genome shotgun (WGS) entry which is preliminary data.</text>
</comment>